<comment type="caution">
    <text evidence="1">The sequence shown here is derived from an EMBL/GenBank/DDBJ whole genome shotgun (WGS) entry which is preliminary data.</text>
</comment>
<gene>
    <name evidence="1" type="ORF">Y1Q_0006632</name>
</gene>
<dbReference type="AlphaFoldDB" id="A0A151NG80"/>
<reference evidence="1 2" key="1">
    <citation type="journal article" date="2012" name="Genome Biol.">
        <title>Sequencing three crocodilian genomes to illuminate the evolution of archosaurs and amniotes.</title>
        <authorList>
            <person name="St John J.A."/>
            <person name="Braun E.L."/>
            <person name="Isberg S.R."/>
            <person name="Miles L.G."/>
            <person name="Chong A.Y."/>
            <person name="Gongora J."/>
            <person name="Dalzell P."/>
            <person name="Moran C."/>
            <person name="Bed'hom B."/>
            <person name="Abzhanov A."/>
            <person name="Burgess S.C."/>
            <person name="Cooksey A.M."/>
            <person name="Castoe T.A."/>
            <person name="Crawford N.G."/>
            <person name="Densmore L.D."/>
            <person name="Drew J.C."/>
            <person name="Edwards S.V."/>
            <person name="Faircloth B.C."/>
            <person name="Fujita M.K."/>
            <person name="Greenwold M.J."/>
            <person name="Hoffmann F.G."/>
            <person name="Howard J.M."/>
            <person name="Iguchi T."/>
            <person name="Janes D.E."/>
            <person name="Khan S.Y."/>
            <person name="Kohno S."/>
            <person name="de Koning A.J."/>
            <person name="Lance S.L."/>
            <person name="McCarthy F.M."/>
            <person name="McCormack J.E."/>
            <person name="Merchant M.E."/>
            <person name="Peterson D.G."/>
            <person name="Pollock D.D."/>
            <person name="Pourmand N."/>
            <person name="Raney B.J."/>
            <person name="Roessler K.A."/>
            <person name="Sanford J.R."/>
            <person name="Sawyer R.H."/>
            <person name="Schmidt C.J."/>
            <person name="Triplett E.W."/>
            <person name="Tuberville T.D."/>
            <person name="Venegas-Anaya M."/>
            <person name="Howard J.T."/>
            <person name="Jarvis E.D."/>
            <person name="Guillette L.J.Jr."/>
            <person name="Glenn T.C."/>
            <person name="Green R.E."/>
            <person name="Ray D.A."/>
        </authorList>
    </citation>
    <scope>NUCLEOTIDE SEQUENCE [LARGE SCALE GENOMIC DNA]</scope>
    <source>
        <strain evidence="1">KSC_2009_1</strain>
    </source>
</reference>
<organism evidence="1 2">
    <name type="scientific">Alligator mississippiensis</name>
    <name type="common">American alligator</name>
    <dbReference type="NCBI Taxonomy" id="8496"/>
    <lineage>
        <taxon>Eukaryota</taxon>
        <taxon>Metazoa</taxon>
        <taxon>Chordata</taxon>
        <taxon>Craniata</taxon>
        <taxon>Vertebrata</taxon>
        <taxon>Euteleostomi</taxon>
        <taxon>Archelosauria</taxon>
        <taxon>Archosauria</taxon>
        <taxon>Crocodylia</taxon>
        <taxon>Alligatoridae</taxon>
        <taxon>Alligatorinae</taxon>
        <taxon>Alligator</taxon>
    </lineage>
</organism>
<sequence length="66" mass="6950">MGGMFSHQQEALQFLEDGLQLTMDLGTCTTSGHVGRVCGVASTQQPCATLRCVCQLTCAKGNTVNT</sequence>
<accession>A0A151NG80</accession>
<dbReference type="EMBL" id="AKHW03003089">
    <property type="protein sequence ID" value="KYO35836.1"/>
    <property type="molecule type" value="Genomic_DNA"/>
</dbReference>
<keyword evidence="2" id="KW-1185">Reference proteome</keyword>
<evidence type="ECO:0000313" key="1">
    <source>
        <dbReference type="EMBL" id="KYO35836.1"/>
    </source>
</evidence>
<dbReference type="Proteomes" id="UP000050525">
    <property type="component" value="Unassembled WGS sequence"/>
</dbReference>
<name>A0A151NG80_ALLMI</name>
<evidence type="ECO:0000313" key="2">
    <source>
        <dbReference type="Proteomes" id="UP000050525"/>
    </source>
</evidence>
<protein>
    <submittedName>
        <fullName evidence="1">Uncharacterized protein</fullName>
    </submittedName>
</protein>
<proteinExistence type="predicted"/>